<comment type="caution">
    <text evidence="11">The sequence shown here is derived from an EMBL/GenBank/DDBJ whole genome shotgun (WGS) entry which is preliminary data.</text>
</comment>
<evidence type="ECO:0000313" key="13">
    <source>
        <dbReference type="Proteomes" id="UP000182835"/>
    </source>
</evidence>
<evidence type="ECO:0000256" key="8">
    <source>
        <dbReference type="PIRSR" id="PIRSR618455-1"/>
    </source>
</evidence>
<feature type="domain" description="PTS EIIB type-4" evidence="10">
    <location>
        <begin position="2"/>
        <end position="160"/>
    </location>
</feature>
<sequence>MSEPNILLTRIDNRLIHGQVATQWNGTLGANLILVANDKVAGDKVRQGLMDMAAPSGVQTRYFSIQKTIDIIHKASPKQKIFIIAENPEDVLKLVEGGVPIKKLNIGNMHMAEGKRQVATTVAVDDEDVAAFKKLQDLGVELEIRRVPTTAVEDSSKLFN</sequence>
<dbReference type="NCBIfam" id="TIGR00854">
    <property type="entry name" value="pts-sorbose"/>
    <property type="match status" value="1"/>
</dbReference>
<gene>
    <name evidence="12" type="ORF">AKL21_10625</name>
    <name evidence="11" type="ORF">RU96_GL002183</name>
</gene>
<dbReference type="CDD" id="cd00001">
    <property type="entry name" value="PTS_IIB_man"/>
    <property type="match status" value="1"/>
</dbReference>
<comment type="subcellular location">
    <subcellularLocation>
        <location evidence="1">Cytoplasm</location>
    </subcellularLocation>
</comment>
<keyword evidence="4" id="KW-0762">Sugar transport</keyword>
<reference evidence="12 14" key="2">
    <citation type="submission" date="2015-08" db="EMBL/GenBank/DDBJ databases">
        <title>Enterococcus genome sequence.</title>
        <authorList>
            <person name="Acedo J.Z."/>
            <person name="Vederas J.C."/>
        </authorList>
    </citation>
    <scope>NUCLEOTIDE SEQUENCE [LARGE SCALE GENOMIC DNA]</scope>
    <source>
        <strain evidence="12 14">49</strain>
    </source>
</reference>
<evidence type="ECO:0000256" key="5">
    <source>
        <dbReference type="ARBA" id="ARBA00022679"/>
    </source>
</evidence>
<dbReference type="SUPFAM" id="SSF52728">
    <property type="entry name" value="PTS IIb component"/>
    <property type="match status" value="1"/>
</dbReference>
<dbReference type="GO" id="GO:0016301">
    <property type="term" value="F:kinase activity"/>
    <property type="evidence" value="ECO:0007669"/>
    <property type="project" value="UniProtKB-KW"/>
</dbReference>
<dbReference type="NCBIfam" id="NF007288">
    <property type="entry name" value="PRK09756.1"/>
    <property type="match status" value="1"/>
</dbReference>
<dbReference type="Pfam" id="PF03830">
    <property type="entry name" value="PTSIIB_sorb"/>
    <property type="match status" value="1"/>
</dbReference>
<evidence type="ECO:0000256" key="6">
    <source>
        <dbReference type="ARBA" id="ARBA00022683"/>
    </source>
</evidence>
<feature type="modified residue" description="Phosphohistidine; by EIIA" evidence="9">
    <location>
        <position position="17"/>
    </location>
</feature>
<evidence type="ECO:0000256" key="3">
    <source>
        <dbReference type="ARBA" id="ARBA00022490"/>
    </source>
</evidence>
<evidence type="ECO:0000259" key="10">
    <source>
        <dbReference type="PROSITE" id="PS51101"/>
    </source>
</evidence>
<evidence type="ECO:0000256" key="4">
    <source>
        <dbReference type="ARBA" id="ARBA00022597"/>
    </source>
</evidence>
<dbReference type="PROSITE" id="PS51101">
    <property type="entry name" value="PTS_EIIB_TYPE_4"/>
    <property type="match status" value="1"/>
</dbReference>
<dbReference type="EMBL" id="JXKG01000006">
    <property type="protein sequence ID" value="OJG15634.1"/>
    <property type="molecule type" value="Genomic_DNA"/>
</dbReference>
<dbReference type="InterPro" id="IPR018455">
    <property type="entry name" value="PTS_IIB_sorbose-sp_subgr"/>
</dbReference>
<feature type="active site" description="Pros-phosphohistidine intermediate; for EIIB activity" evidence="8">
    <location>
        <position position="17"/>
    </location>
</feature>
<dbReference type="NCBIfam" id="NF008508">
    <property type="entry name" value="PRK11425.1"/>
    <property type="match status" value="1"/>
</dbReference>
<dbReference type="Proteomes" id="UP000216797">
    <property type="component" value="Unassembled WGS sequence"/>
</dbReference>
<keyword evidence="7" id="KW-0418">Kinase</keyword>
<dbReference type="InterPro" id="IPR004720">
    <property type="entry name" value="PTS_IIB_sorbose-sp"/>
</dbReference>
<dbReference type="GO" id="GO:0008982">
    <property type="term" value="F:protein-N(PI)-phosphohistidine-sugar phosphotransferase activity"/>
    <property type="evidence" value="ECO:0007669"/>
    <property type="project" value="InterPro"/>
</dbReference>
<evidence type="ECO:0000256" key="9">
    <source>
        <dbReference type="PIRSR" id="PIRSR618455-2"/>
    </source>
</evidence>
<evidence type="ECO:0000256" key="2">
    <source>
        <dbReference type="ARBA" id="ARBA00022448"/>
    </source>
</evidence>
<keyword evidence="2" id="KW-0813">Transport</keyword>
<dbReference type="AlphaFoldDB" id="A0A1L8R797"/>
<keyword evidence="14" id="KW-1185">Reference proteome</keyword>
<keyword evidence="3" id="KW-0963">Cytoplasm</keyword>
<evidence type="ECO:0000313" key="12">
    <source>
        <dbReference type="EMBL" id="PAB00200.1"/>
    </source>
</evidence>
<dbReference type="GO" id="GO:0009401">
    <property type="term" value="P:phosphoenolpyruvate-dependent sugar phosphotransferase system"/>
    <property type="evidence" value="ECO:0007669"/>
    <property type="project" value="UniProtKB-KW"/>
</dbReference>
<dbReference type="InterPro" id="IPR036667">
    <property type="entry name" value="PTS_IIB_sorbose-sp_sf"/>
</dbReference>
<dbReference type="GO" id="GO:0005737">
    <property type="term" value="C:cytoplasm"/>
    <property type="evidence" value="ECO:0007669"/>
    <property type="project" value="UniProtKB-SubCell"/>
</dbReference>
<evidence type="ECO:0000313" key="14">
    <source>
        <dbReference type="Proteomes" id="UP000216797"/>
    </source>
</evidence>
<protein>
    <submittedName>
        <fullName evidence="12">PTS N-acetylgalactosamine transporter subunit IIB</fullName>
    </submittedName>
    <submittedName>
        <fullName evidence="11">PTS system IIB component</fullName>
    </submittedName>
</protein>
<name>A0A1L8R797_9ENTE</name>
<reference evidence="11 13" key="1">
    <citation type="submission" date="2014-12" db="EMBL/GenBank/DDBJ databases">
        <title>Draft genome sequences of 29 type strains of Enterococci.</title>
        <authorList>
            <person name="Zhong Z."/>
            <person name="Sun Z."/>
            <person name="Liu W."/>
            <person name="Zhang W."/>
            <person name="Zhang H."/>
        </authorList>
    </citation>
    <scope>NUCLEOTIDE SEQUENCE [LARGE SCALE GENOMIC DNA]</scope>
    <source>
        <strain evidence="11 13">DSM 21207</strain>
    </source>
</reference>
<accession>A0A1L8R797</accession>
<dbReference type="OrthoDB" id="9788818at2"/>
<dbReference type="Proteomes" id="UP000182835">
    <property type="component" value="Unassembled WGS sequence"/>
</dbReference>
<evidence type="ECO:0000256" key="1">
    <source>
        <dbReference type="ARBA" id="ARBA00004496"/>
    </source>
</evidence>
<dbReference type="RefSeq" id="WP_071864522.1">
    <property type="nucleotide sequence ID" value="NZ_JBHLVQ010000032.1"/>
</dbReference>
<organism evidence="11 13">
    <name type="scientific">Enterococcus canintestini</name>
    <dbReference type="NCBI Taxonomy" id="317010"/>
    <lineage>
        <taxon>Bacteria</taxon>
        <taxon>Bacillati</taxon>
        <taxon>Bacillota</taxon>
        <taxon>Bacilli</taxon>
        <taxon>Lactobacillales</taxon>
        <taxon>Enterococcaceae</taxon>
        <taxon>Enterococcus</taxon>
    </lineage>
</organism>
<dbReference type="EMBL" id="LHUG01000009">
    <property type="protein sequence ID" value="PAB00200.1"/>
    <property type="molecule type" value="Genomic_DNA"/>
</dbReference>
<proteinExistence type="predicted"/>
<evidence type="ECO:0000313" key="11">
    <source>
        <dbReference type="EMBL" id="OJG15634.1"/>
    </source>
</evidence>
<keyword evidence="5" id="KW-0808">Transferase</keyword>
<keyword evidence="6" id="KW-0598">Phosphotransferase system</keyword>
<evidence type="ECO:0000256" key="7">
    <source>
        <dbReference type="ARBA" id="ARBA00022777"/>
    </source>
</evidence>
<dbReference type="Gene3D" id="3.40.35.10">
    <property type="entry name" value="Phosphotransferase system, sorbose subfamily IIB component"/>
    <property type="match status" value="1"/>
</dbReference>
<dbReference type="STRING" id="317010.RU96_GL002183"/>